<dbReference type="Proteomes" id="UP000595197">
    <property type="component" value="Chromosome"/>
</dbReference>
<evidence type="ECO:0000313" key="9">
    <source>
        <dbReference type="Proteomes" id="UP000595197"/>
    </source>
</evidence>
<dbReference type="PANTHER" id="PTHR30026">
    <property type="entry name" value="OUTER MEMBRANE PROTEIN TOLC"/>
    <property type="match status" value="1"/>
</dbReference>
<evidence type="ECO:0000313" key="8">
    <source>
        <dbReference type="EMBL" id="QQP91930.1"/>
    </source>
</evidence>
<protein>
    <submittedName>
        <fullName evidence="8">TolC family protein</fullName>
    </submittedName>
</protein>
<dbReference type="InterPro" id="IPR051906">
    <property type="entry name" value="TolC-like"/>
</dbReference>
<keyword evidence="6" id="KW-0175">Coiled coil</keyword>
<dbReference type="RefSeq" id="WP_201080359.1">
    <property type="nucleotide sequence ID" value="NZ_CP067420.1"/>
</dbReference>
<evidence type="ECO:0000256" key="4">
    <source>
        <dbReference type="ARBA" id="ARBA00023136"/>
    </source>
</evidence>
<keyword evidence="7" id="KW-0732">Signal</keyword>
<proteinExistence type="predicted"/>
<dbReference type="SUPFAM" id="SSF56954">
    <property type="entry name" value="Outer membrane efflux proteins (OEP)"/>
    <property type="match status" value="1"/>
</dbReference>
<dbReference type="Gene3D" id="1.20.1600.10">
    <property type="entry name" value="Outer membrane efflux proteins (OEP)"/>
    <property type="match status" value="1"/>
</dbReference>
<evidence type="ECO:0000256" key="6">
    <source>
        <dbReference type="SAM" id="Coils"/>
    </source>
</evidence>
<dbReference type="EMBL" id="CP067420">
    <property type="protein sequence ID" value="QQP91930.1"/>
    <property type="molecule type" value="Genomic_DNA"/>
</dbReference>
<keyword evidence="5" id="KW-0998">Cell outer membrane</keyword>
<organism evidence="8 9">
    <name type="scientific">Skermanella cutis</name>
    <dbReference type="NCBI Taxonomy" id="2775420"/>
    <lineage>
        <taxon>Bacteria</taxon>
        <taxon>Pseudomonadati</taxon>
        <taxon>Pseudomonadota</taxon>
        <taxon>Alphaproteobacteria</taxon>
        <taxon>Rhodospirillales</taxon>
        <taxon>Azospirillaceae</taxon>
        <taxon>Skermanella</taxon>
    </lineage>
</organism>
<gene>
    <name evidence="8" type="ORF">IGS68_12290</name>
</gene>
<keyword evidence="2" id="KW-1134">Transmembrane beta strand</keyword>
<comment type="subcellular location">
    <subcellularLocation>
        <location evidence="1">Cell outer membrane</location>
    </subcellularLocation>
</comment>
<keyword evidence="9" id="KW-1185">Reference proteome</keyword>
<keyword evidence="4" id="KW-0472">Membrane</keyword>
<evidence type="ECO:0000256" key="7">
    <source>
        <dbReference type="SAM" id="SignalP"/>
    </source>
</evidence>
<feature type="signal peptide" evidence="7">
    <location>
        <begin position="1"/>
        <end position="24"/>
    </location>
</feature>
<reference evidence="8" key="1">
    <citation type="submission" date="2021-02" db="EMBL/GenBank/DDBJ databases">
        <title>Skermanella TT6 skin isolate.</title>
        <authorList>
            <person name="Lee K."/>
            <person name="Ganzorig M."/>
        </authorList>
    </citation>
    <scope>NUCLEOTIDE SEQUENCE</scope>
    <source>
        <strain evidence="8">TT6</strain>
    </source>
</reference>
<keyword evidence="3" id="KW-0812">Transmembrane</keyword>
<evidence type="ECO:0000256" key="2">
    <source>
        <dbReference type="ARBA" id="ARBA00022452"/>
    </source>
</evidence>
<name>A0ABX7BC04_9PROT</name>
<sequence length="682" mass="73987">MSLPSVPAAAALLALALSPGPAAAQQQPGTEPPAGIPAGLFTSDPARIVDERGGNAVVAATRTALARTGVLFAPEQTRELALREAALTALQRNLDVKRIGLNRSVVQRTLVEAEAVFDPVFILAANASLSNSFERIERPMQWKPATQEYVRGQQIPTGTRTDDIFLCGTMDDILSQPQELQTNFLRGRMIAPDASGRCHVRTLPSTAPVALVAFDKERVAGYYPFRKEASTRSPNGQTETYTGTAGVSQRLPWGGNLDLTVVTTYRDAYYVNNPDDPSTRVYGSYGRPWTSRATLSGSHPIPYTRNFREGDENRLAMDTARLNVDVADFAVRGVVNQTLLSVDTLYWTLVGAIQRLDAAAGSAALAEESAARVQRRMELGLASESNRGQVVAQMERLRAVQQQLFGDYLAASESLRELLDERDDALLLPIEYSAALDQPPEVPPASGEGAGRLAARVLDSPDYLRSETAVRIALRVREARDAQTRPDVTASGSLQVSQSNAVFGYPSVTESLGSLISYDSASFSIGVLYRRPIGNRAAKAALAGADHDVARQTHLLNQVERQIRGDYETARIQLASARQRIDDTARRLALARDLYDRAARLEAGGVVTIYETIERLGTLLEARLGHIQARIDARIAESRMLASIGALAERYGEGVAQTREDRERIALLRGTGALAAFGEPPR</sequence>
<dbReference type="PANTHER" id="PTHR30026:SF20">
    <property type="entry name" value="OUTER MEMBRANE PROTEIN TOLC"/>
    <property type="match status" value="1"/>
</dbReference>
<feature type="coiled-coil region" evidence="6">
    <location>
        <begin position="567"/>
        <end position="594"/>
    </location>
</feature>
<evidence type="ECO:0000256" key="3">
    <source>
        <dbReference type="ARBA" id="ARBA00022692"/>
    </source>
</evidence>
<evidence type="ECO:0000256" key="5">
    <source>
        <dbReference type="ARBA" id="ARBA00023237"/>
    </source>
</evidence>
<evidence type="ECO:0000256" key="1">
    <source>
        <dbReference type="ARBA" id="ARBA00004442"/>
    </source>
</evidence>
<feature type="chain" id="PRO_5046798155" evidence="7">
    <location>
        <begin position="25"/>
        <end position="682"/>
    </location>
</feature>
<accession>A0ABX7BC04</accession>